<evidence type="ECO:0008006" key="2">
    <source>
        <dbReference type="Google" id="ProtNLM"/>
    </source>
</evidence>
<dbReference type="RefSeq" id="WP_369247876.1">
    <property type="nucleotide sequence ID" value="NZ_CP163443.1"/>
</dbReference>
<sequence>MTDDEFARVLDTVLRDLRAQCSVQPDVRAPEDDYPGLMLYAPDGSGQGVYWGPDNRPGVRLAEIADQVQGWAVEALWGEGEPAVWPRCPAHPDSHPSAATVVEGVAVWVCPKTGVSVSPIGELPPRGDTVRAP</sequence>
<accession>A0AB39RFL2</accession>
<evidence type="ECO:0000313" key="1">
    <source>
        <dbReference type="EMBL" id="XDQ54675.1"/>
    </source>
</evidence>
<name>A0AB39RFL2_9ACTN</name>
<reference evidence="1" key="1">
    <citation type="submission" date="2024-07" db="EMBL/GenBank/DDBJ databases">
        <authorList>
            <person name="Yu S.T."/>
        </authorList>
    </citation>
    <scope>NUCLEOTIDE SEQUENCE</scope>
    <source>
        <strain evidence="1">R41</strain>
    </source>
</reference>
<proteinExistence type="predicted"/>
<dbReference type="AlphaFoldDB" id="A0AB39RFL2"/>
<dbReference type="EMBL" id="CP163443">
    <property type="protein sequence ID" value="XDQ54675.1"/>
    <property type="molecule type" value="Genomic_DNA"/>
</dbReference>
<organism evidence="1">
    <name type="scientific">Streptomyces sp. R41</name>
    <dbReference type="NCBI Taxonomy" id="3238632"/>
    <lineage>
        <taxon>Bacteria</taxon>
        <taxon>Bacillati</taxon>
        <taxon>Actinomycetota</taxon>
        <taxon>Actinomycetes</taxon>
        <taxon>Kitasatosporales</taxon>
        <taxon>Streptomycetaceae</taxon>
        <taxon>Streptomyces</taxon>
    </lineage>
</organism>
<gene>
    <name evidence="1" type="ORF">AB5J53_24940</name>
</gene>
<protein>
    <recommendedName>
        <fullName evidence="2">Rieske domain-containing protein</fullName>
    </recommendedName>
</protein>